<dbReference type="Gene3D" id="3.30.200.20">
    <property type="entry name" value="Phosphorylase Kinase, domain 1"/>
    <property type="match status" value="1"/>
</dbReference>
<dbReference type="GO" id="GO:0005524">
    <property type="term" value="F:ATP binding"/>
    <property type="evidence" value="ECO:0007669"/>
    <property type="project" value="UniProtKB-KW"/>
</dbReference>
<dbReference type="SMART" id="SM00220">
    <property type="entry name" value="S_TKc"/>
    <property type="match status" value="1"/>
</dbReference>
<accession>A0A7L0QUL4</accession>
<keyword evidence="3" id="KW-0723">Serine/threonine-protein kinase</keyword>
<feature type="domain" description="Protein kinase" evidence="11">
    <location>
        <begin position="1"/>
        <end position="212"/>
    </location>
</feature>
<feature type="non-terminal residue" evidence="12">
    <location>
        <position position="1"/>
    </location>
</feature>
<keyword evidence="7 12" id="KW-0418">Kinase</keyword>
<dbReference type="InterPro" id="IPR011009">
    <property type="entry name" value="Kinase-like_dom_sf"/>
</dbReference>
<comment type="similarity">
    <text evidence="1">Belongs to the protein kinase superfamily. CAMK Ser/Thr protein kinase family.</text>
</comment>
<dbReference type="PANTHER" id="PTHR24349">
    <property type="entry name" value="SERINE/THREONINE-PROTEIN KINASE"/>
    <property type="match status" value="1"/>
</dbReference>
<reference evidence="12 13" key="1">
    <citation type="submission" date="2019-09" db="EMBL/GenBank/DDBJ databases">
        <title>Bird 10,000 Genomes (B10K) Project - Family phase.</title>
        <authorList>
            <person name="Zhang G."/>
        </authorList>
    </citation>
    <scope>NUCLEOTIDE SEQUENCE [LARGE SCALE GENOMIC DNA]</scope>
    <source>
        <strain evidence="12">B10K-DU-001-45</strain>
        <tissue evidence="12">Muscle</tissue>
    </source>
</reference>
<keyword evidence="8" id="KW-0067">ATP-binding</keyword>
<evidence type="ECO:0000256" key="2">
    <source>
        <dbReference type="ARBA" id="ARBA00012513"/>
    </source>
</evidence>
<gene>
    <name evidence="12" type="primary">Mapkapk2</name>
    <name evidence="12" type="ORF">SETKIR_R01400</name>
</gene>
<name>A0A7L0QUL4_SETKR</name>
<comment type="catalytic activity">
    <reaction evidence="9">
        <text>L-threonyl-[protein] + ATP = O-phospho-L-threonyl-[protein] + ADP + H(+)</text>
        <dbReference type="Rhea" id="RHEA:46608"/>
        <dbReference type="Rhea" id="RHEA-COMP:11060"/>
        <dbReference type="Rhea" id="RHEA-COMP:11605"/>
        <dbReference type="ChEBI" id="CHEBI:15378"/>
        <dbReference type="ChEBI" id="CHEBI:30013"/>
        <dbReference type="ChEBI" id="CHEBI:30616"/>
        <dbReference type="ChEBI" id="CHEBI:61977"/>
        <dbReference type="ChEBI" id="CHEBI:456216"/>
        <dbReference type="EC" id="2.7.11.1"/>
    </reaction>
</comment>
<evidence type="ECO:0000256" key="5">
    <source>
        <dbReference type="ARBA" id="ARBA00022679"/>
    </source>
</evidence>
<dbReference type="SUPFAM" id="SSF56112">
    <property type="entry name" value="Protein kinase-like (PK-like)"/>
    <property type="match status" value="1"/>
</dbReference>
<dbReference type="GO" id="GO:0004674">
    <property type="term" value="F:protein serine/threonine kinase activity"/>
    <property type="evidence" value="ECO:0007669"/>
    <property type="project" value="UniProtKB-KW"/>
</dbReference>
<comment type="caution">
    <text evidence="12">The sequence shown here is derived from an EMBL/GenBank/DDBJ whole genome shotgun (WGS) entry which is preliminary data.</text>
</comment>
<evidence type="ECO:0000256" key="3">
    <source>
        <dbReference type="ARBA" id="ARBA00022527"/>
    </source>
</evidence>
<evidence type="ECO:0000256" key="6">
    <source>
        <dbReference type="ARBA" id="ARBA00022741"/>
    </source>
</evidence>
<evidence type="ECO:0000256" key="8">
    <source>
        <dbReference type="ARBA" id="ARBA00022840"/>
    </source>
</evidence>
<evidence type="ECO:0000256" key="7">
    <source>
        <dbReference type="ARBA" id="ARBA00022777"/>
    </source>
</evidence>
<dbReference type="Pfam" id="PF00069">
    <property type="entry name" value="Pkinase"/>
    <property type="match status" value="2"/>
</dbReference>
<evidence type="ECO:0000313" key="12">
    <source>
        <dbReference type="EMBL" id="NXL21353.1"/>
    </source>
</evidence>
<keyword evidence="4" id="KW-0597">Phosphoprotein</keyword>
<evidence type="ECO:0000256" key="9">
    <source>
        <dbReference type="ARBA" id="ARBA00047899"/>
    </source>
</evidence>
<dbReference type="AlphaFoldDB" id="A0A7L0QUL4"/>
<evidence type="ECO:0000256" key="10">
    <source>
        <dbReference type="ARBA" id="ARBA00048679"/>
    </source>
</evidence>
<organism evidence="12 13">
    <name type="scientific">Setophaga kirtlandii</name>
    <name type="common">Kirtland's warbler</name>
    <name type="synonym">Dendroica kirtlandii</name>
    <dbReference type="NCBI Taxonomy" id="298831"/>
    <lineage>
        <taxon>Eukaryota</taxon>
        <taxon>Metazoa</taxon>
        <taxon>Chordata</taxon>
        <taxon>Craniata</taxon>
        <taxon>Vertebrata</taxon>
        <taxon>Euteleostomi</taxon>
        <taxon>Archelosauria</taxon>
        <taxon>Archosauria</taxon>
        <taxon>Dinosauria</taxon>
        <taxon>Saurischia</taxon>
        <taxon>Theropoda</taxon>
        <taxon>Coelurosauria</taxon>
        <taxon>Aves</taxon>
        <taxon>Neognathae</taxon>
        <taxon>Neoaves</taxon>
        <taxon>Telluraves</taxon>
        <taxon>Australaves</taxon>
        <taxon>Passeriformes</taxon>
        <taxon>Passeroidea</taxon>
        <taxon>Parulidae</taxon>
        <taxon>Setophaga</taxon>
    </lineage>
</organism>
<keyword evidence="5" id="KW-0808">Transferase</keyword>
<proteinExistence type="inferred from homology"/>
<dbReference type="FunFam" id="3.30.200.20:FF:000156">
    <property type="entry name" value="MAP kinase-activated protein kinase 3"/>
    <property type="match status" value="1"/>
</dbReference>
<dbReference type="Gene3D" id="1.10.510.10">
    <property type="entry name" value="Transferase(Phosphotransferase) domain 1"/>
    <property type="match status" value="1"/>
</dbReference>
<dbReference type="EC" id="2.7.11.1" evidence="2"/>
<feature type="non-terminal residue" evidence="12">
    <location>
        <position position="212"/>
    </location>
</feature>
<evidence type="ECO:0000256" key="4">
    <source>
        <dbReference type="ARBA" id="ARBA00022553"/>
    </source>
</evidence>
<dbReference type="Proteomes" id="UP000550059">
    <property type="component" value="Unassembled WGS sequence"/>
</dbReference>
<sequence>MLQDCPKARREVELHWRASQCAHIVRIMDVYENLYQGRKCLLIVMECSPGSSALFNLLLKASHGFFAASEASEIMKSIGEAIQYLHSINIAHRDVKPGACSRELGAAPGSASHSGSWCVQGVSESSHPVLTLRFRIFFLFLPAPEVLGPEKYDKSCDMWSLGVIMYILLCGYPPFYSNHGLAISPGMKKRIRMGQYEFPNPEWSEVSEEGKR</sequence>
<dbReference type="PROSITE" id="PS50011">
    <property type="entry name" value="PROTEIN_KINASE_DOM"/>
    <property type="match status" value="1"/>
</dbReference>
<dbReference type="InterPro" id="IPR000719">
    <property type="entry name" value="Prot_kinase_dom"/>
</dbReference>
<evidence type="ECO:0000256" key="1">
    <source>
        <dbReference type="ARBA" id="ARBA00006692"/>
    </source>
</evidence>
<evidence type="ECO:0000313" key="13">
    <source>
        <dbReference type="Proteomes" id="UP000550059"/>
    </source>
</evidence>
<dbReference type="InterPro" id="IPR050205">
    <property type="entry name" value="CDPK_Ser/Thr_kinases"/>
</dbReference>
<keyword evidence="13" id="KW-1185">Reference proteome</keyword>
<comment type="catalytic activity">
    <reaction evidence="10">
        <text>L-seryl-[protein] + ATP = O-phospho-L-seryl-[protein] + ADP + H(+)</text>
        <dbReference type="Rhea" id="RHEA:17989"/>
        <dbReference type="Rhea" id="RHEA-COMP:9863"/>
        <dbReference type="Rhea" id="RHEA-COMP:11604"/>
        <dbReference type="ChEBI" id="CHEBI:15378"/>
        <dbReference type="ChEBI" id="CHEBI:29999"/>
        <dbReference type="ChEBI" id="CHEBI:30616"/>
        <dbReference type="ChEBI" id="CHEBI:83421"/>
        <dbReference type="ChEBI" id="CHEBI:456216"/>
        <dbReference type="EC" id="2.7.11.1"/>
    </reaction>
</comment>
<keyword evidence="6" id="KW-0547">Nucleotide-binding</keyword>
<evidence type="ECO:0000259" key="11">
    <source>
        <dbReference type="PROSITE" id="PS50011"/>
    </source>
</evidence>
<protein>
    <recommendedName>
        <fullName evidence="2">non-specific serine/threonine protein kinase</fullName>
        <ecNumber evidence="2">2.7.11.1</ecNumber>
    </recommendedName>
</protein>
<dbReference type="EMBL" id="VXAS01014646">
    <property type="protein sequence ID" value="NXL21353.1"/>
    <property type="molecule type" value="Genomic_DNA"/>
</dbReference>